<evidence type="ECO:0000256" key="12">
    <source>
        <dbReference type="HAMAP-Rule" id="MF_04001"/>
    </source>
</evidence>
<comment type="function">
    <text evidence="12">Plays a role in the initiation of viral DNA replication. A dimer of E2 interacts with a dimer of E1 in order to improve specificity of E1 DNA binding activity. Once the complex recognizes and binds DNA at specific sites, the E2 dimer is removed from DNA. E2 also regulates viral transcription through binding to the E2RE response element (5'-ACCNNNNNNGGT-3') present in multiple copies in the regulatory regions of the viral genome. Activates or represses transcription depending on E2RE's position with regards to proximal promoter elements including the TATA-box. Repression occurs by sterically hindering the assembly of the transcription initiation complex.</text>
</comment>
<dbReference type="HAMAP" id="MF_04001">
    <property type="entry name" value="PPV_E2"/>
    <property type="match status" value="1"/>
</dbReference>
<dbReference type="InterPro" id="IPR000427">
    <property type="entry name" value="Papillomavirus_E2_C"/>
</dbReference>
<dbReference type="GO" id="GO:0003677">
    <property type="term" value="F:DNA binding"/>
    <property type="evidence" value="ECO:0007669"/>
    <property type="project" value="UniProtKB-UniRule"/>
</dbReference>
<dbReference type="RefSeq" id="YP_009272596.1">
    <property type="nucleotide sequence ID" value="NC_030798.1"/>
</dbReference>
<evidence type="ECO:0000256" key="2">
    <source>
        <dbReference type="ARBA" id="ARBA00007794"/>
    </source>
</evidence>
<dbReference type="OrthoDB" id="15886at10239"/>
<evidence type="ECO:0000256" key="6">
    <source>
        <dbReference type="ARBA" id="ARBA00022562"/>
    </source>
</evidence>
<comment type="subunit">
    <text evidence="12">Binds DNA as homodimer. Interacts with protein E1; this interaction greatly increases E1 DNA-binding activity. Interacts with protein L1; this interaction enhances E2-dependent replication and transcription activation. Interacts with protein L2; this interaction inhibits E2 transcriptional activity but not DNA replication function E2. Interacts with protein E7; this interaction inhibits E7 oncogenic activity. Interacts with host TAF1; this interaction modulates E2-dependent transcriptional regulation. Interacts with host BRD4; this interaction mediates E2 transcriptional activation function. Additionally, the interaction with host BRD4 on mitotic chromosomes mediates tethering of the viral genome. Interacts with host TOPBP1; this interaction is required for optimal viral DNA replication.</text>
</comment>
<dbReference type="GO" id="GO:0006351">
    <property type="term" value="P:DNA-templated transcription"/>
    <property type="evidence" value="ECO:0007669"/>
    <property type="project" value="UniProtKB-UniRule"/>
</dbReference>
<evidence type="ECO:0000259" key="14">
    <source>
        <dbReference type="Pfam" id="PF00508"/>
    </source>
</evidence>
<dbReference type="SUPFAM" id="SSF51332">
    <property type="entry name" value="E2 regulatory, transactivation domain"/>
    <property type="match status" value="1"/>
</dbReference>
<keyword evidence="6 12" id="KW-1048">Host nucleus</keyword>
<gene>
    <name evidence="12 16" type="primary">E2</name>
</gene>
<evidence type="ECO:0000256" key="11">
    <source>
        <dbReference type="ARBA" id="ARBA00023163"/>
    </source>
</evidence>
<keyword evidence="10 12" id="KW-0010">Activator</keyword>
<dbReference type="InterPro" id="IPR035975">
    <property type="entry name" value="E2/EBNA1_C_sf"/>
</dbReference>
<organism evidence="16 17">
    <name type="scientific">Bos taurus papillomavirus 18</name>
    <dbReference type="NCBI Taxonomy" id="1887216"/>
    <lineage>
        <taxon>Viruses</taxon>
        <taxon>Monodnaviria</taxon>
        <taxon>Shotokuvirae</taxon>
        <taxon>Cossaviricota</taxon>
        <taxon>Papovaviricetes</taxon>
        <taxon>Zurhausenvirales</taxon>
        <taxon>Papillomaviridae</taxon>
        <taxon>Firstpapillomavirinae</taxon>
        <taxon>Dyokappapapillomavirus</taxon>
        <taxon>Dyokappapapillomavirus 4</taxon>
    </lineage>
</organism>
<feature type="domain" description="Papillomavirus E2 N-terminal" evidence="14">
    <location>
        <begin position="1"/>
        <end position="195"/>
    </location>
</feature>
<feature type="compositionally biased region" description="Polar residues" evidence="13">
    <location>
        <begin position="202"/>
        <end position="213"/>
    </location>
</feature>
<dbReference type="InterPro" id="IPR042504">
    <property type="entry name" value="Regulatory_protein_E2_N_2"/>
</dbReference>
<feature type="domain" description="Papillomavirus E2 C-terminal" evidence="15">
    <location>
        <begin position="331"/>
        <end position="407"/>
    </location>
</feature>
<dbReference type="GO" id="GO:0039693">
    <property type="term" value="P:viral DNA genome replication"/>
    <property type="evidence" value="ECO:0007669"/>
    <property type="project" value="UniProtKB-UniRule"/>
</dbReference>
<dbReference type="GO" id="GO:0003700">
    <property type="term" value="F:DNA-binding transcription factor activity"/>
    <property type="evidence" value="ECO:0007669"/>
    <property type="project" value="UniProtKB-UniRule"/>
</dbReference>
<dbReference type="Gene3D" id="1.10.287.30">
    <property type="entry name" value="E2 (early) protein, N terminal domain, subdomain 1"/>
    <property type="match status" value="1"/>
</dbReference>
<evidence type="ECO:0000256" key="3">
    <source>
        <dbReference type="ARBA" id="ARBA00022491"/>
    </source>
</evidence>
<evidence type="ECO:0000256" key="5">
    <source>
        <dbReference type="ARBA" id="ARBA00022553"/>
    </source>
</evidence>
<dbReference type="GO" id="GO:0042025">
    <property type="term" value="C:host cell nucleus"/>
    <property type="evidence" value="ECO:0007669"/>
    <property type="project" value="UniProtKB-SubCell"/>
</dbReference>
<keyword evidence="11 12" id="KW-0804">Transcription</keyword>
<evidence type="ECO:0000256" key="4">
    <source>
        <dbReference type="ARBA" id="ARBA00022518"/>
    </source>
</evidence>
<dbReference type="InterPro" id="IPR036050">
    <property type="entry name" value="Regulatory_protein_E2_N"/>
</dbReference>
<dbReference type="GeneID" id="28544392"/>
<keyword evidence="4 12" id="KW-0244">Early protein</keyword>
<evidence type="ECO:0000313" key="16">
    <source>
        <dbReference type="EMBL" id="ANZ90247.1"/>
    </source>
</evidence>
<keyword evidence="17" id="KW-1185">Reference proteome</keyword>
<dbReference type="Gene3D" id="3.30.70.330">
    <property type="match status" value="1"/>
</dbReference>
<proteinExistence type="inferred from homology"/>
<protein>
    <recommendedName>
        <fullName evidence="12">Regulatory protein E2</fullName>
    </recommendedName>
</protein>
<comment type="similarity">
    <text evidence="12">Belongs to the papillomaviridae E2 protein family.</text>
</comment>
<feature type="region of interest" description="Disordered" evidence="13">
    <location>
        <begin position="202"/>
        <end position="315"/>
    </location>
</feature>
<sequence length="411" mass="46543">METLLSRLDAVREELLTLYESGSNRLEDQIRHWKLLRKEYVMLHFARKHDIYRLGLSSVPTLQVSQAKAKEAIRMELLLESLAKSEYSSEPWTLSETSIEMLETPPKDCFKKHGVTVEVLFDGDPENVMTYTNWKDIYYQTESGWEKTTGHVNYDGCFYYEGRSQVYFVRFAPDAARYGSTGEWEVRYQNDVFFPVASVSSTSEWCPPSTGSGIQPWGDKLPVDTCLGSAGRPAQTARRSPDSSGSSATSTTTSRRRRKSVRIRKATAPQEAQRSSPRSSSGAEDGRQARFQPGGRIPPGSHQQVERGARENPRRRRSRLIQLLADAADPPIAVLRGASNSLKCLRYRLNRRHRGLFNHISTTWSWADERGPGANARMIIAFTNSTQRQTFLDTVSLPRPITYFLGNFSSL</sequence>
<evidence type="ECO:0000256" key="1">
    <source>
        <dbReference type="ARBA" id="ARBA00004147"/>
    </source>
</evidence>
<keyword evidence="9 12" id="KW-0238">DNA-binding</keyword>
<evidence type="ECO:0000256" key="10">
    <source>
        <dbReference type="ARBA" id="ARBA00023159"/>
    </source>
</evidence>
<comment type="caution">
    <text evidence="12">Lacks conserved residue(s) required for the propagation of feature annotation.</text>
</comment>
<dbReference type="Gene3D" id="2.170.200.10">
    <property type="entry name" value="Papillomavirus E2 early protein domain"/>
    <property type="match status" value="1"/>
</dbReference>
<reference evidence="16 17" key="1">
    <citation type="submission" date="2016-01" db="EMBL/GenBank/DDBJ databases">
        <title>How many papillomavirus species can be undetected in fibropapillomas?</title>
        <authorList>
            <person name="Daudt C."/>
            <person name="Chaves da Silva F.R."/>
            <person name="Streck A.F."/>
            <person name="Weber M.N."/>
            <person name="Cibulski S.P."/>
            <person name="Canal C.W."/>
        </authorList>
    </citation>
    <scope>NUCLEOTIDE SEQUENCE [LARGE SCALE GENOMIC DNA]</scope>
</reference>
<feature type="compositionally biased region" description="Basic residues" evidence="13">
    <location>
        <begin position="254"/>
        <end position="265"/>
    </location>
</feature>
<dbReference type="GO" id="GO:0000166">
    <property type="term" value="F:nucleotide binding"/>
    <property type="evidence" value="ECO:0007669"/>
    <property type="project" value="UniProtKB-UniRule"/>
</dbReference>
<keyword evidence="8 12" id="KW-0805">Transcription regulation</keyword>
<dbReference type="KEGG" id="vg:28544392"/>
<feature type="compositionally biased region" description="Low complexity" evidence="13">
    <location>
        <begin position="236"/>
        <end position="253"/>
    </location>
</feature>
<evidence type="ECO:0000256" key="9">
    <source>
        <dbReference type="ARBA" id="ARBA00023125"/>
    </source>
</evidence>
<dbReference type="Pfam" id="PF00511">
    <property type="entry name" value="PPV_E2_C"/>
    <property type="match status" value="1"/>
</dbReference>
<dbReference type="GO" id="GO:0006260">
    <property type="term" value="P:DNA replication"/>
    <property type="evidence" value="ECO:0007669"/>
    <property type="project" value="UniProtKB-KW"/>
</dbReference>
<dbReference type="GO" id="GO:0006275">
    <property type="term" value="P:regulation of DNA replication"/>
    <property type="evidence" value="ECO:0007669"/>
    <property type="project" value="UniProtKB-UniRule"/>
</dbReference>
<keyword evidence="3 12" id="KW-0678">Repressor</keyword>
<dbReference type="EMBL" id="KU519393">
    <property type="protein sequence ID" value="ANZ90247.1"/>
    <property type="molecule type" value="Genomic_DNA"/>
</dbReference>
<evidence type="ECO:0000256" key="8">
    <source>
        <dbReference type="ARBA" id="ARBA00023015"/>
    </source>
</evidence>
<comment type="PTM">
    <text evidence="12">Phosphorylated.</text>
</comment>
<accession>A0A1B2K208</accession>
<feature type="region of interest" description="DNA-binding domain" evidence="12">
    <location>
        <begin position="329"/>
        <end position="411"/>
    </location>
</feature>
<comment type="similarity">
    <text evidence="2">Belongs to the papillomaviridae E8^E2C protein family.</text>
</comment>
<dbReference type="SUPFAM" id="SSF54957">
    <property type="entry name" value="Viral DNA-binding domain"/>
    <property type="match status" value="1"/>
</dbReference>
<evidence type="ECO:0000313" key="17">
    <source>
        <dbReference type="Proteomes" id="UP000146474"/>
    </source>
</evidence>
<keyword evidence="7 12" id="KW-0235">DNA replication</keyword>
<evidence type="ECO:0000256" key="7">
    <source>
        <dbReference type="ARBA" id="ARBA00022705"/>
    </source>
</evidence>
<dbReference type="Pfam" id="PF00508">
    <property type="entry name" value="PPV_E2_N"/>
    <property type="match status" value="1"/>
</dbReference>
<evidence type="ECO:0000259" key="15">
    <source>
        <dbReference type="Pfam" id="PF00511"/>
    </source>
</evidence>
<keyword evidence="5 12" id="KW-0597">Phosphoprotein</keyword>
<name>A0A1B2K208_9PAPI</name>
<dbReference type="InterPro" id="IPR001866">
    <property type="entry name" value="PPV_E2_N"/>
</dbReference>
<dbReference type="Proteomes" id="UP000146474">
    <property type="component" value="Genome"/>
</dbReference>
<evidence type="ECO:0000256" key="13">
    <source>
        <dbReference type="SAM" id="MobiDB-lite"/>
    </source>
</evidence>
<dbReference type="InterPro" id="IPR012677">
    <property type="entry name" value="Nucleotide-bd_a/b_plait_sf"/>
</dbReference>
<feature type="compositionally biased region" description="Polar residues" evidence="13">
    <location>
        <begin position="270"/>
        <end position="282"/>
    </location>
</feature>
<dbReference type="InterPro" id="IPR033668">
    <property type="entry name" value="Reg_prot_E2"/>
</dbReference>
<comment type="subcellular location">
    <subcellularLocation>
        <location evidence="1 12">Host nucleus</location>
    </subcellularLocation>
</comment>
<dbReference type="InterPro" id="IPR042503">
    <property type="entry name" value="Regulatory_protein_E2_N_1"/>
</dbReference>